<evidence type="ECO:0000256" key="1">
    <source>
        <dbReference type="ARBA" id="ARBA00004141"/>
    </source>
</evidence>
<dbReference type="PANTHER" id="PTHR39157">
    <property type="entry name" value="INTEGRAL MEMBRANE PROTEIN-RELATED"/>
    <property type="match status" value="1"/>
</dbReference>
<accession>A0AAV4KAI1</accession>
<feature type="transmembrane region" description="Helical" evidence="6">
    <location>
        <begin position="149"/>
        <end position="167"/>
    </location>
</feature>
<keyword evidence="4 6" id="KW-0472">Membrane</keyword>
<evidence type="ECO:0000313" key="8">
    <source>
        <dbReference type="EMBL" id="QEV34337.1"/>
    </source>
</evidence>
<dbReference type="EMBL" id="CP023693">
    <property type="protein sequence ID" value="QEV34337.1"/>
    <property type="molecule type" value="Genomic_DNA"/>
</dbReference>
<dbReference type="Pfam" id="PF07681">
    <property type="entry name" value="DoxX"/>
    <property type="match status" value="1"/>
</dbReference>
<evidence type="ECO:0000256" key="4">
    <source>
        <dbReference type="ARBA" id="ARBA00023136"/>
    </source>
</evidence>
<dbReference type="GO" id="GO:0016020">
    <property type="term" value="C:membrane"/>
    <property type="evidence" value="ECO:0007669"/>
    <property type="project" value="UniProtKB-SubCell"/>
</dbReference>
<evidence type="ECO:0000313" key="7">
    <source>
        <dbReference type="EMBL" id="GGR08044.1"/>
    </source>
</evidence>
<reference evidence="8 9" key="2">
    <citation type="submission" date="2017-09" db="EMBL/GenBank/DDBJ databases">
        <authorList>
            <person name="Lee N."/>
            <person name="Cho B.-K."/>
        </authorList>
    </citation>
    <scope>NUCLEOTIDE SEQUENCE [LARGE SCALE GENOMIC DNA]</scope>
    <source>
        <strain evidence="8 9">ATCC 19740</strain>
    </source>
</reference>
<feature type="transmembrane region" description="Helical" evidence="6">
    <location>
        <begin position="205"/>
        <end position="226"/>
    </location>
</feature>
<evidence type="ECO:0000313" key="10">
    <source>
        <dbReference type="Proteomes" id="UP000642014"/>
    </source>
</evidence>
<evidence type="ECO:0000256" key="3">
    <source>
        <dbReference type="ARBA" id="ARBA00022989"/>
    </source>
</evidence>
<feature type="transmembrane region" description="Helical" evidence="6">
    <location>
        <begin position="88"/>
        <end position="106"/>
    </location>
</feature>
<comment type="subcellular location">
    <subcellularLocation>
        <location evidence="1">Membrane</location>
        <topology evidence="1">Multi-pass membrane protein</topology>
    </subcellularLocation>
</comment>
<feature type="region of interest" description="Disordered" evidence="5">
    <location>
        <begin position="1"/>
        <end position="78"/>
    </location>
</feature>
<evidence type="ECO:0000313" key="9">
    <source>
        <dbReference type="Proteomes" id="UP000326029"/>
    </source>
</evidence>
<gene>
    <name evidence="8" type="ORF">CP977_21025</name>
    <name evidence="7" type="ORF">GCM10010497_07140</name>
</gene>
<organism evidence="7 10">
    <name type="scientific">Streptomyces cinereoruber</name>
    <dbReference type="NCBI Taxonomy" id="67260"/>
    <lineage>
        <taxon>Bacteria</taxon>
        <taxon>Bacillati</taxon>
        <taxon>Actinomycetota</taxon>
        <taxon>Actinomycetes</taxon>
        <taxon>Kitasatosporales</taxon>
        <taxon>Streptomycetaceae</taxon>
        <taxon>Streptomyces</taxon>
    </lineage>
</organism>
<feature type="compositionally biased region" description="Gly residues" evidence="5">
    <location>
        <begin position="37"/>
        <end position="78"/>
    </location>
</feature>
<evidence type="ECO:0000256" key="2">
    <source>
        <dbReference type="ARBA" id="ARBA00022692"/>
    </source>
</evidence>
<dbReference type="AlphaFoldDB" id="A0AAV4KAI1"/>
<protein>
    <submittedName>
        <fullName evidence="8">DoxX family protein</fullName>
    </submittedName>
</protein>
<reference evidence="7" key="3">
    <citation type="submission" date="2023-08" db="EMBL/GenBank/DDBJ databases">
        <authorList>
            <person name="Sun Q."/>
            <person name="Ohkuma M."/>
        </authorList>
    </citation>
    <scope>NUCLEOTIDE SEQUENCE</scope>
    <source>
        <strain evidence="7">JCM 4205</strain>
    </source>
</reference>
<keyword evidence="2 6" id="KW-0812">Transmembrane</keyword>
<feature type="transmembrane region" description="Helical" evidence="6">
    <location>
        <begin position="174"/>
        <end position="193"/>
    </location>
</feature>
<evidence type="ECO:0000256" key="5">
    <source>
        <dbReference type="SAM" id="MobiDB-lite"/>
    </source>
</evidence>
<dbReference type="Proteomes" id="UP000642014">
    <property type="component" value="Unassembled WGS sequence"/>
</dbReference>
<proteinExistence type="predicted"/>
<keyword evidence="9" id="KW-1185">Reference proteome</keyword>
<reference evidence="7 10" key="1">
    <citation type="journal article" date="2014" name="Int. J. Syst. Evol. Microbiol.">
        <title>Complete genome sequence of Corynebacterium casei LMG S-19264T (=DSM 44701T), isolated from a smear-ripened cheese.</title>
        <authorList>
            <consortium name="US DOE Joint Genome Institute (JGI-PGF)"/>
            <person name="Walter F."/>
            <person name="Albersmeier A."/>
            <person name="Kalinowski J."/>
            <person name="Ruckert C."/>
        </authorList>
    </citation>
    <scope>NUCLEOTIDE SEQUENCE [LARGE SCALE GENOMIC DNA]</scope>
    <source>
        <strain evidence="7 10">JCM 4205</strain>
    </source>
</reference>
<keyword evidence="3 6" id="KW-1133">Transmembrane helix</keyword>
<name>A0AAV4KAI1_9ACTN</name>
<dbReference type="Proteomes" id="UP000326029">
    <property type="component" value="Chromosome"/>
</dbReference>
<dbReference type="InterPro" id="IPR032808">
    <property type="entry name" value="DoxX"/>
</dbReference>
<sequence>MTGQTDRTGQGDDGTPGRHDDTGGGDGGPAARDRGDGGSGGRDSGSGSRGYGGGDRGPGGGDRSSGGGDRGPGEGDGTGAWKALASRYALLPLRIFLGVTFVYAGLDKLTDSSFFADTGSGSIGETMRGVRDVSAIPALVDLALKNPAGFGYAIAFGELAVGLGTLFGLFARVAALGGALISLSLWLTVSWQVSPYYLGNDLVYLMAWLPLLLAGASVLSLDRLLAERRRIR</sequence>
<dbReference type="EMBL" id="BMSJ01000001">
    <property type="protein sequence ID" value="GGR08044.1"/>
    <property type="molecule type" value="Genomic_DNA"/>
</dbReference>
<dbReference type="PANTHER" id="PTHR39157:SF1">
    <property type="entry name" value="DOXX FAMILY PROTEIN"/>
    <property type="match status" value="1"/>
</dbReference>
<evidence type="ECO:0000256" key="6">
    <source>
        <dbReference type="SAM" id="Phobius"/>
    </source>
</evidence>